<dbReference type="SUPFAM" id="SSF103473">
    <property type="entry name" value="MFS general substrate transporter"/>
    <property type="match status" value="1"/>
</dbReference>
<evidence type="ECO:0000256" key="4">
    <source>
        <dbReference type="ARBA" id="ARBA00023136"/>
    </source>
</evidence>
<dbReference type="PANTHER" id="PTHR23502">
    <property type="entry name" value="MAJOR FACILITATOR SUPERFAMILY"/>
    <property type="match status" value="1"/>
</dbReference>
<dbReference type="OrthoDB" id="3357846at2759"/>
<dbReference type="GO" id="GO:1990961">
    <property type="term" value="P:xenobiotic detoxification by transmembrane export across the plasma membrane"/>
    <property type="evidence" value="ECO:0007669"/>
    <property type="project" value="TreeGrafter"/>
</dbReference>
<evidence type="ECO:0000256" key="5">
    <source>
        <dbReference type="SAM" id="Phobius"/>
    </source>
</evidence>
<name>A0A9P6VHE4_9HELO</name>
<keyword evidence="7" id="KW-1185">Reference proteome</keyword>
<protein>
    <submittedName>
        <fullName evidence="6">Caffeine resistance 5</fullName>
    </submittedName>
</protein>
<feature type="transmembrane region" description="Helical" evidence="5">
    <location>
        <begin position="68"/>
        <end position="91"/>
    </location>
</feature>
<dbReference type="InterPro" id="IPR036259">
    <property type="entry name" value="MFS_trans_sf"/>
</dbReference>
<keyword evidence="2 5" id="KW-0812">Transmembrane</keyword>
<dbReference type="PANTHER" id="PTHR23502:SF23">
    <property type="entry name" value="FLUCONAZOLE RESISTANCE PROTEIN 1"/>
    <property type="match status" value="1"/>
</dbReference>
<evidence type="ECO:0000256" key="1">
    <source>
        <dbReference type="ARBA" id="ARBA00004141"/>
    </source>
</evidence>
<evidence type="ECO:0000256" key="3">
    <source>
        <dbReference type="ARBA" id="ARBA00022989"/>
    </source>
</evidence>
<dbReference type="GO" id="GO:0005886">
    <property type="term" value="C:plasma membrane"/>
    <property type="evidence" value="ECO:0007669"/>
    <property type="project" value="TreeGrafter"/>
</dbReference>
<dbReference type="AlphaFoldDB" id="A0A9P6VHE4"/>
<evidence type="ECO:0000256" key="2">
    <source>
        <dbReference type="ARBA" id="ARBA00022692"/>
    </source>
</evidence>
<gene>
    <name evidence="6" type="ORF">D0Z07_6035</name>
</gene>
<accession>A0A9P6VHE4</accession>
<keyword evidence="3 5" id="KW-1133">Transmembrane helix</keyword>
<comment type="caution">
    <text evidence="6">The sequence shown here is derived from an EMBL/GenBank/DDBJ whole genome shotgun (WGS) entry which is preliminary data.</text>
</comment>
<dbReference type="GO" id="GO:0015244">
    <property type="term" value="F:fluconazole transmembrane transporter activity"/>
    <property type="evidence" value="ECO:0007669"/>
    <property type="project" value="TreeGrafter"/>
</dbReference>
<feature type="transmembrane region" description="Helical" evidence="5">
    <location>
        <begin position="28"/>
        <end position="47"/>
    </location>
</feature>
<dbReference type="EMBL" id="VNKQ01000011">
    <property type="protein sequence ID" value="KAG0648126.1"/>
    <property type="molecule type" value="Genomic_DNA"/>
</dbReference>
<feature type="transmembrane region" description="Helical" evidence="5">
    <location>
        <begin position="132"/>
        <end position="152"/>
    </location>
</feature>
<evidence type="ECO:0000313" key="6">
    <source>
        <dbReference type="EMBL" id="KAG0648126.1"/>
    </source>
</evidence>
<evidence type="ECO:0000313" key="7">
    <source>
        <dbReference type="Proteomes" id="UP000785200"/>
    </source>
</evidence>
<comment type="subcellular location">
    <subcellularLocation>
        <location evidence="1">Membrane</location>
        <topology evidence="1">Multi-pass membrane protein</topology>
    </subcellularLocation>
</comment>
<proteinExistence type="predicted"/>
<reference evidence="6" key="1">
    <citation type="submission" date="2019-07" db="EMBL/GenBank/DDBJ databases">
        <title>Hyphodiscus hymeniophilus genome sequencing and assembly.</title>
        <authorList>
            <person name="Kramer G."/>
            <person name="Nodwell J."/>
        </authorList>
    </citation>
    <scope>NUCLEOTIDE SEQUENCE</scope>
    <source>
        <strain evidence="6">ATCC 34498</strain>
    </source>
</reference>
<sequence>MPSYCGYYYYIVEPRVKAQGFGPPKDRLIPGLVATFFVSAGLFIFGFRTDVFAIAWTAQPQIHYFPSIIGVFLTMIGCYTIVQSLFMYLSFTYPRYTESLFAANDFARSSFAAWCVVFSGPMFRNQGVGKGVSLLGGLTVGCTAGIYTPYWWGAKLRARSRFAVK</sequence>
<dbReference type="Proteomes" id="UP000785200">
    <property type="component" value="Unassembled WGS sequence"/>
</dbReference>
<keyword evidence="4 5" id="KW-0472">Membrane</keyword>
<organism evidence="6 7">
    <name type="scientific">Hyphodiscus hymeniophilus</name>
    <dbReference type="NCBI Taxonomy" id="353542"/>
    <lineage>
        <taxon>Eukaryota</taxon>
        <taxon>Fungi</taxon>
        <taxon>Dikarya</taxon>
        <taxon>Ascomycota</taxon>
        <taxon>Pezizomycotina</taxon>
        <taxon>Leotiomycetes</taxon>
        <taxon>Helotiales</taxon>
        <taxon>Hyphodiscaceae</taxon>
        <taxon>Hyphodiscus</taxon>
    </lineage>
</organism>